<dbReference type="EMBL" id="JAYWIO010000001">
    <property type="protein sequence ID" value="KAK7287076.1"/>
    <property type="molecule type" value="Genomic_DNA"/>
</dbReference>
<gene>
    <name evidence="1" type="ORF">RIF29_00094</name>
</gene>
<name>A0AAN9P724_CROPI</name>
<comment type="caution">
    <text evidence="1">The sequence shown here is derived from an EMBL/GenBank/DDBJ whole genome shotgun (WGS) entry which is preliminary data.</text>
</comment>
<evidence type="ECO:0000313" key="2">
    <source>
        <dbReference type="Proteomes" id="UP001372338"/>
    </source>
</evidence>
<dbReference type="Proteomes" id="UP001372338">
    <property type="component" value="Unassembled WGS sequence"/>
</dbReference>
<dbReference type="AlphaFoldDB" id="A0AAN9P724"/>
<keyword evidence="2" id="KW-1185">Reference proteome</keyword>
<accession>A0AAN9P724</accession>
<protein>
    <submittedName>
        <fullName evidence="1">Uncharacterized protein</fullName>
    </submittedName>
</protein>
<reference evidence="1 2" key="1">
    <citation type="submission" date="2024-01" db="EMBL/GenBank/DDBJ databases">
        <title>The genomes of 5 underutilized Papilionoideae crops provide insights into root nodulation and disease resistanc.</title>
        <authorList>
            <person name="Yuan L."/>
        </authorList>
    </citation>
    <scope>NUCLEOTIDE SEQUENCE [LARGE SCALE GENOMIC DNA]</scope>
    <source>
        <strain evidence="1">ZHUSHIDOU_FW_LH</strain>
        <tissue evidence="1">Leaf</tissue>
    </source>
</reference>
<sequence>MWRLTQNEDSLMACTLKAKYFRRCPVLVAKKNQRASYTWSSIFNSKDIIEVGSIWKVGDGKQIHIWEHKWIPTLSDGIPHSGMDRCQNIMWVSDLINPLTCSWDRSLIYHIFSQEDAAHITRIQLRRSIQTDKLIWNLSKDGLYTVRSGLFDQDMR</sequence>
<proteinExistence type="predicted"/>
<evidence type="ECO:0000313" key="1">
    <source>
        <dbReference type="EMBL" id="KAK7287076.1"/>
    </source>
</evidence>
<organism evidence="1 2">
    <name type="scientific">Crotalaria pallida</name>
    <name type="common">Smooth rattlebox</name>
    <name type="synonym">Crotalaria striata</name>
    <dbReference type="NCBI Taxonomy" id="3830"/>
    <lineage>
        <taxon>Eukaryota</taxon>
        <taxon>Viridiplantae</taxon>
        <taxon>Streptophyta</taxon>
        <taxon>Embryophyta</taxon>
        <taxon>Tracheophyta</taxon>
        <taxon>Spermatophyta</taxon>
        <taxon>Magnoliopsida</taxon>
        <taxon>eudicotyledons</taxon>
        <taxon>Gunneridae</taxon>
        <taxon>Pentapetalae</taxon>
        <taxon>rosids</taxon>
        <taxon>fabids</taxon>
        <taxon>Fabales</taxon>
        <taxon>Fabaceae</taxon>
        <taxon>Papilionoideae</taxon>
        <taxon>50 kb inversion clade</taxon>
        <taxon>genistoids sensu lato</taxon>
        <taxon>core genistoids</taxon>
        <taxon>Crotalarieae</taxon>
        <taxon>Crotalaria</taxon>
    </lineage>
</organism>